<keyword evidence="8" id="KW-1185">Reference proteome</keyword>
<dbReference type="CDD" id="cd00799">
    <property type="entry name" value="INT_Cre_C"/>
    <property type="match status" value="1"/>
</dbReference>
<dbReference type="InterPro" id="IPR002104">
    <property type="entry name" value="Integrase_catalytic"/>
</dbReference>
<dbReference type="PROSITE" id="PS51900">
    <property type="entry name" value="CB"/>
    <property type="match status" value="1"/>
</dbReference>
<keyword evidence="3" id="KW-0233">DNA recombination</keyword>
<dbReference type="PANTHER" id="PTHR34605">
    <property type="entry name" value="PHAGE_INTEGRASE DOMAIN-CONTAINING PROTEIN"/>
    <property type="match status" value="1"/>
</dbReference>
<keyword evidence="1" id="KW-0229">DNA integration</keyword>
<gene>
    <name evidence="7" type="ORF">EL26_21520</name>
</gene>
<feature type="domain" description="Core-binding (CB)" evidence="6">
    <location>
        <begin position="14"/>
        <end position="97"/>
    </location>
</feature>
<dbReference type="eggNOG" id="COG4974">
    <property type="taxonomic scope" value="Bacteria"/>
</dbReference>
<evidence type="ECO:0000256" key="1">
    <source>
        <dbReference type="ARBA" id="ARBA00022908"/>
    </source>
</evidence>
<evidence type="ECO:0000256" key="3">
    <source>
        <dbReference type="ARBA" id="ARBA00023172"/>
    </source>
</evidence>
<reference evidence="7 8" key="1">
    <citation type="journal article" date="2013" name="Int. J. Syst. Evol. Microbiol.">
        <title>Tumebacillus flagellatus sp. nov., an alpha-amylase/pullulanase-producing bacterium isolated from cassava wastewater.</title>
        <authorList>
            <person name="Wang Q."/>
            <person name="Xie N."/>
            <person name="Qin Y."/>
            <person name="Shen N."/>
            <person name="Zhu J."/>
            <person name="Mi H."/>
            <person name="Huang R."/>
        </authorList>
    </citation>
    <scope>NUCLEOTIDE SEQUENCE [LARGE SCALE GENOMIC DNA]</scope>
    <source>
        <strain evidence="7 8">GST4</strain>
    </source>
</reference>
<dbReference type="SUPFAM" id="SSF56349">
    <property type="entry name" value="DNA breaking-rejoining enzymes"/>
    <property type="match status" value="1"/>
</dbReference>
<dbReference type="PROSITE" id="PS51898">
    <property type="entry name" value="TYR_RECOMBINASE"/>
    <property type="match status" value="1"/>
</dbReference>
<dbReference type="InterPro" id="IPR010998">
    <property type="entry name" value="Integrase_recombinase_N"/>
</dbReference>
<dbReference type="AlphaFoldDB" id="A0A074LL30"/>
<dbReference type="InterPro" id="IPR052925">
    <property type="entry name" value="Phage_Integrase-like_Recomb"/>
</dbReference>
<dbReference type="InterPro" id="IPR011010">
    <property type="entry name" value="DNA_brk_join_enz"/>
</dbReference>
<evidence type="ECO:0000259" key="5">
    <source>
        <dbReference type="PROSITE" id="PS51898"/>
    </source>
</evidence>
<evidence type="ECO:0000313" key="8">
    <source>
        <dbReference type="Proteomes" id="UP000027931"/>
    </source>
</evidence>
<dbReference type="InterPro" id="IPR044068">
    <property type="entry name" value="CB"/>
</dbReference>
<sequence length="322" mass="35230">MNDLQPTKPQTDLATLDDLQQATLTYINKSKADNTKNAYQNDWNQFAAWCEHHGLQPLPAEPRTVALYLTHEAQSGRKASTIQRRISSISQAHQAKGYDSPTLNALVRSTWAGIKNTHGTAQEGKKPLLIEHVRAIAEALPDSLLGVRDRALLLTDFAGAFRRSELVNIDMKDVEFTTDGVVISLRRSKTDQEGSGERIGIPYGSTPLTCPVRALRAWLDQAGITEGAVFRSVNRHGQVQAKGLSDKAVALIVKRAVELIGLNPDEYSGHSTRSGLATSAAKAGVSERVIMKQTRHKSTQTVRKYIKEGELFAENAAARVGL</sequence>
<dbReference type="Pfam" id="PF02899">
    <property type="entry name" value="Phage_int_SAM_1"/>
    <property type="match status" value="1"/>
</dbReference>
<dbReference type="Gene3D" id="1.10.150.130">
    <property type="match status" value="1"/>
</dbReference>
<dbReference type="OrthoDB" id="9815875at2"/>
<dbReference type="GO" id="GO:0006310">
    <property type="term" value="P:DNA recombination"/>
    <property type="evidence" value="ECO:0007669"/>
    <property type="project" value="UniProtKB-KW"/>
</dbReference>
<accession>A0A074LL30</accession>
<dbReference type="GO" id="GO:0015074">
    <property type="term" value="P:DNA integration"/>
    <property type="evidence" value="ECO:0007669"/>
    <property type="project" value="UniProtKB-KW"/>
</dbReference>
<evidence type="ECO:0000256" key="4">
    <source>
        <dbReference type="PROSITE-ProRule" id="PRU01248"/>
    </source>
</evidence>
<keyword evidence="2 4" id="KW-0238">DNA-binding</keyword>
<dbReference type="Pfam" id="PF00589">
    <property type="entry name" value="Phage_integrase"/>
    <property type="match status" value="1"/>
</dbReference>
<protein>
    <submittedName>
        <fullName evidence="7">Integrase</fullName>
    </submittedName>
</protein>
<evidence type="ECO:0000256" key="2">
    <source>
        <dbReference type="ARBA" id="ARBA00023125"/>
    </source>
</evidence>
<dbReference type="InterPro" id="IPR013762">
    <property type="entry name" value="Integrase-like_cat_sf"/>
</dbReference>
<evidence type="ECO:0000313" key="7">
    <source>
        <dbReference type="EMBL" id="KEO81260.1"/>
    </source>
</evidence>
<dbReference type="EMBL" id="JMIR01000041">
    <property type="protein sequence ID" value="KEO81260.1"/>
    <property type="molecule type" value="Genomic_DNA"/>
</dbReference>
<name>A0A074LL30_9BACL</name>
<feature type="domain" description="Tyr recombinase" evidence="5">
    <location>
        <begin position="123"/>
        <end position="318"/>
    </location>
</feature>
<dbReference type="SUPFAM" id="SSF47823">
    <property type="entry name" value="lambda integrase-like, N-terminal domain"/>
    <property type="match status" value="1"/>
</dbReference>
<dbReference type="GO" id="GO:0003677">
    <property type="term" value="F:DNA binding"/>
    <property type="evidence" value="ECO:0007669"/>
    <property type="project" value="UniProtKB-UniRule"/>
</dbReference>
<dbReference type="Gene3D" id="1.10.443.10">
    <property type="entry name" value="Intergrase catalytic core"/>
    <property type="match status" value="1"/>
</dbReference>
<dbReference type="STRING" id="1157490.EL26_21520"/>
<dbReference type="InterPro" id="IPR004107">
    <property type="entry name" value="Integrase_SAM-like_N"/>
</dbReference>
<comment type="caution">
    <text evidence="7">The sequence shown here is derived from an EMBL/GenBank/DDBJ whole genome shotgun (WGS) entry which is preliminary data.</text>
</comment>
<organism evidence="7 8">
    <name type="scientific">Tumebacillus flagellatus</name>
    <dbReference type="NCBI Taxonomy" id="1157490"/>
    <lineage>
        <taxon>Bacteria</taxon>
        <taxon>Bacillati</taxon>
        <taxon>Bacillota</taxon>
        <taxon>Bacilli</taxon>
        <taxon>Bacillales</taxon>
        <taxon>Alicyclobacillaceae</taxon>
        <taxon>Tumebacillus</taxon>
    </lineage>
</organism>
<dbReference type="RefSeq" id="WP_038093611.1">
    <property type="nucleotide sequence ID" value="NZ_JMIR01000041.1"/>
</dbReference>
<proteinExistence type="predicted"/>
<dbReference type="PANTHER" id="PTHR34605:SF3">
    <property type="entry name" value="P CELL-TYPE AGGLUTINATION PROTEIN MAP4-LIKE-RELATED"/>
    <property type="match status" value="1"/>
</dbReference>
<evidence type="ECO:0000259" key="6">
    <source>
        <dbReference type="PROSITE" id="PS51900"/>
    </source>
</evidence>
<dbReference type="Proteomes" id="UP000027931">
    <property type="component" value="Unassembled WGS sequence"/>
</dbReference>